<dbReference type="InterPro" id="IPR050109">
    <property type="entry name" value="HTH-type_TetR-like_transc_reg"/>
</dbReference>
<proteinExistence type="predicted"/>
<keyword evidence="3" id="KW-0804">Transcription</keyword>
<dbReference type="PANTHER" id="PTHR30055">
    <property type="entry name" value="HTH-TYPE TRANSCRIPTIONAL REGULATOR RUTR"/>
    <property type="match status" value="1"/>
</dbReference>
<dbReference type="GO" id="GO:0003700">
    <property type="term" value="F:DNA-binding transcription factor activity"/>
    <property type="evidence" value="ECO:0007669"/>
    <property type="project" value="TreeGrafter"/>
</dbReference>
<name>A0A231H6W4_9NOCA</name>
<dbReference type="AlphaFoldDB" id="A0A231H6W4"/>
<keyword evidence="1" id="KW-0805">Transcription regulation</keyword>
<dbReference type="Pfam" id="PF00440">
    <property type="entry name" value="TetR_N"/>
    <property type="match status" value="1"/>
</dbReference>
<evidence type="ECO:0000256" key="2">
    <source>
        <dbReference type="ARBA" id="ARBA00023125"/>
    </source>
</evidence>
<reference evidence="6 7" key="1">
    <citation type="submission" date="2017-07" db="EMBL/GenBank/DDBJ databases">
        <title>First draft Genome Sequence of Nocardia cerradoensis isolated from human infection.</title>
        <authorList>
            <person name="Carrasco G."/>
        </authorList>
    </citation>
    <scope>NUCLEOTIDE SEQUENCE [LARGE SCALE GENOMIC DNA]</scope>
    <source>
        <strain evidence="6 7">CNM20130759</strain>
    </source>
</reference>
<dbReference type="PANTHER" id="PTHR30055:SF234">
    <property type="entry name" value="HTH-TYPE TRANSCRIPTIONAL REGULATOR BETI"/>
    <property type="match status" value="1"/>
</dbReference>
<dbReference type="InterPro" id="IPR049445">
    <property type="entry name" value="TetR_SbtR-like_C"/>
</dbReference>
<evidence type="ECO:0000256" key="4">
    <source>
        <dbReference type="PROSITE-ProRule" id="PRU00335"/>
    </source>
</evidence>
<evidence type="ECO:0000313" key="7">
    <source>
        <dbReference type="Proteomes" id="UP000215506"/>
    </source>
</evidence>
<dbReference type="Pfam" id="PF21597">
    <property type="entry name" value="TetR_C_43"/>
    <property type="match status" value="1"/>
</dbReference>
<gene>
    <name evidence="6" type="primary">betI_7</name>
    <name evidence="6" type="ORF">B7C42_02717</name>
</gene>
<evidence type="ECO:0000313" key="6">
    <source>
        <dbReference type="EMBL" id="OXR44763.1"/>
    </source>
</evidence>
<comment type="caution">
    <text evidence="6">The sequence shown here is derived from an EMBL/GenBank/DDBJ whole genome shotgun (WGS) entry which is preliminary data.</text>
</comment>
<feature type="DNA-binding region" description="H-T-H motif" evidence="4">
    <location>
        <begin position="34"/>
        <end position="53"/>
    </location>
</feature>
<dbReference type="SUPFAM" id="SSF48498">
    <property type="entry name" value="Tetracyclin repressor-like, C-terminal domain"/>
    <property type="match status" value="1"/>
</dbReference>
<dbReference type="RefSeq" id="WP_094025472.1">
    <property type="nucleotide sequence ID" value="NZ_NGAF01000005.1"/>
</dbReference>
<sequence>MSGQPRARRDAQRNRQLLLDAALTAFTGEEGTVSLESIAKSAGVGIGTLYRHFPSREALIEAVYRSELEQLCDQAAILLGHHTPEVALRIWLGRYADFVATKRGMAEALREVIASGAVTSAQTRERLSAAIGSVLDAGIEDGTLRDDVRPEDVTAAMAGATLAGIDRGQIDRLLDLLLDGLRSSPARPGRATIVTERG</sequence>
<dbReference type="InterPro" id="IPR009057">
    <property type="entry name" value="Homeodomain-like_sf"/>
</dbReference>
<dbReference type="Gene3D" id="1.10.357.10">
    <property type="entry name" value="Tetracycline Repressor, domain 2"/>
    <property type="match status" value="1"/>
</dbReference>
<dbReference type="Proteomes" id="UP000215506">
    <property type="component" value="Unassembled WGS sequence"/>
</dbReference>
<dbReference type="PROSITE" id="PS50977">
    <property type="entry name" value="HTH_TETR_2"/>
    <property type="match status" value="1"/>
</dbReference>
<evidence type="ECO:0000259" key="5">
    <source>
        <dbReference type="PROSITE" id="PS50977"/>
    </source>
</evidence>
<evidence type="ECO:0000256" key="1">
    <source>
        <dbReference type="ARBA" id="ARBA00023015"/>
    </source>
</evidence>
<keyword evidence="2 4" id="KW-0238">DNA-binding</keyword>
<accession>A0A231H6W4</accession>
<dbReference type="EMBL" id="NGAF01000005">
    <property type="protein sequence ID" value="OXR44763.1"/>
    <property type="molecule type" value="Genomic_DNA"/>
</dbReference>
<protein>
    <submittedName>
        <fullName evidence="6">HTH-type transcriptional regulator BetI</fullName>
    </submittedName>
</protein>
<keyword evidence="7" id="KW-1185">Reference proteome</keyword>
<dbReference type="SUPFAM" id="SSF46689">
    <property type="entry name" value="Homeodomain-like"/>
    <property type="match status" value="1"/>
</dbReference>
<dbReference type="InterPro" id="IPR036271">
    <property type="entry name" value="Tet_transcr_reg_TetR-rel_C_sf"/>
</dbReference>
<feature type="domain" description="HTH tetR-type" evidence="5">
    <location>
        <begin position="12"/>
        <end position="71"/>
    </location>
</feature>
<dbReference type="InterPro" id="IPR001647">
    <property type="entry name" value="HTH_TetR"/>
</dbReference>
<organism evidence="6 7">
    <name type="scientific">Nocardia cerradoensis</name>
    <dbReference type="NCBI Taxonomy" id="85688"/>
    <lineage>
        <taxon>Bacteria</taxon>
        <taxon>Bacillati</taxon>
        <taxon>Actinomycetota</taxon>
        <taxon>Actinomycetes</taxon>
        <taxon>Mycobacteriales</taxon>
        <taxon>Nocardiaceae</taxon>
        <taxon>Nocardia</taxon>
    </lineage>
</organism>
<dbReference type="GO" id="GO:0000976">
    <property type="term" value="F:transcription cis-regulatory region binding"/>
    <property type="evidence" value="ECO:0007669"/>
    <property type="project" value="TreeGrafter"/>
</dbReference>
<evidence type="ECO:0000256" key="3">
    <source>
        <dbReference type="ARBA" id="ARBA00023163"/>
    </source>
</evidence>